<accession>A0ABV2TW53</accession>
<dbReference type="EMBL" id="JBEWYP010000004">
    <property type="protein sequence ID" value="MET7029503.1"/>
    <property type="molecule type" value="Genomic_DNA"/>
</dbReference>
<evidence type="ECO:0000313" key="2">
    <source>
        <dbReference type="Proteomes" id="UP001549773"/>
    </source>
</evidence>
<sequence>MHRHYLIFALCLFLQFINVGCKTTRLSIEEIYDEDLAKGNPEYYEGLKVVLSEFQNHLIENGILENSENKSYIKLLKKIKKDNKKDFEISYDFNEALDSLKVQKKNEGLSMEARAKKFKHSKPKDLNRILPFYTIAETTNGRPSDSLIAKKFLKFYKQEDYDLPIVRVKLFKFLDPDPKGVIYIYLGRPTKE</sequence>
<gene>
    <name evidence="1" type="ORF">ABXZ32_08850</name>
</gene>
<organism evidence="1 2">
    <name type="scientific">Sediminicola luteus</name>
    <dbReference type="NCBI Taxonomy" id="319238"/>
    <lineage>
        <taxon>Bacteria</taxon>
        <taxon>Pseudomonadati</taxon>
        <taxon>Bacteroidota</taxon>
        <taxon>Flavobacteriia</taxon>
        <taxon>Flavobacteriales</taxon>
        <taxon>Flavobacteriaceae</taxon>
        <taxon>Sediminicola</taxon>
    </lineage>
</organism>
<dbReference type="RefSeq" id="WP_354618319.1">
    <property type="nucleotide sequence ID" value="NZ_JBEWYP010000004.1"/>
</dbReference>
<proteinExistence type="predicted"/>
<keyword evidence="2" id="KW-1185">Reference proteome</keyword>
<evidence type="ECO:0000313" key="1">
    <source>
        <dbReference type="EMBL" id="MET7029503.1"/>
    </source>
</evidence>
<name>A0ABV2TW53_9FLAO</name>
<comment type="caution">
    <text evidence="1">The sequence shown here is derived from an EMBL/GenBank/DDBJ whole genome shotgun (WGS) entry which is preliminary data.</text>
</comment>
<dbReference type="Proteomes" id="UP001549773">
    <property type="component" value="Unassembled WGS sequence"/>
</dbReference>
<protein>
    <recommendedName>
        <fullName evidence="3">Lipoprotein</fullName>
    </recommendedName>
</protein>
<reference evidence="1 2" key="1">
    <citation type="submission" date="2024-07" db="EMBL/GenBank/DDBJ databases">
        <title>The genome sequence of type strain Sediminicola luteus GDMCC 1.2596T.</title>
        <authorList>
            <person name="Liu Y."/>
        </authorList>
    </citation>
    <scope>NUCLEOTIDE SEQUENCE [LARGE SCALE GENOMIC DNA]</scope>
    <source>
        <strain evidence="1 2">GDMCC 1.2596</strain>
    </source>
</reference>
<evidence type="ECO:0008006" key="3">
    <source>
        <dbReference type="Google" id="ProtNLM"/>
    </source>
</evidence>